<protein>
    <recommendedName>
        <fullName evidence="3">Large ribosomal subunit protein bL25 L25 domain-containing protein</fullName>
    </recommendedName>
</protein>
<accession>A0A382HUC5</accession>
<dbReference type="GO" id="GO:0005840">
    <property type="term" value="C:ribosome"/>
    <property type="evidence" value="ECO:0007669"/>
    <property type="project" value="UniProtKB-KW"/>
</dbReference>
<evidence type="ECO:0000256" key="1">
    <source>
        <dbReference type="ARBA" id="ARBA00022980"/>
    </source>
</evidence>
<dbReference type="EMBL" id="UINC01063351">
    <property type="protein sequence ID" value="SVB90898.1"/>
    <property type="molecule type" value="Genomic_DNA"/>
</dbReference>
<keyword evidence="2" id="KW-0687">Ribonucleoprotein</keyword>
<feature type="domain" description="Large ribosomal subunit protein bL25 L25" evidence="3">
    <location>
        <begin position="7"/>
        <end position="50"/>
    </location>
</feature>
<dbReference type="AlphaFoldDB" id="A0A382HUC5"/>
<evidence type="ECO:0000259" key="3">
    <source>
        <dbReference type="Pfam" id="PF01386"/>
    </source>
</evidence>
<gene>
    <name evidence="4" type="ORF">METZ01_LOCUS243752</name>
</gene>
<dbReference type="InterPro" id="IPR011035">
    <property type="entry name" value="Ribosomal_bL25/Gln-tRNA_synth"/>
</dbReference>
<dbReference type="GO" id="GO:1990904">
    <property type="term" value="C:ribonucleoprotein complex"/>
    <property type="evidence" value="ECO:0007669"/>
    <property type="project" value="UniProtKB-KW"/>
</dbReference>
<dbReference type="SUPFAM" id="SSF50715">
    <property type="entry name" value="Ribosomal protein L25-like"/>
    <property type="match status" value="1"/>
</dbReference>
<dbReference type="Gene3D" id="2.40.240.10">
    <property type="entry name" value="Ribosomal Protein L25, Chain P"/>
    <property type="match status" value="1"/>
</dbReference>
<dbReference type="Pfam" id="PF01386">
    <property type="entry name" value="Ribosomal_L25p"/>
    <property type="match status" value="1"/>
</dbReference>
<keyword evidence="1" id="KW-0689">Ribosomal protein</keyword>
<dbReference type="InterPro" id="IPR029751">
    <property type="entry name" value="Ribosomal_L25_dom"/>
</dbReference>
<sequence>MASYYKLQIQDRLEIGSSSSRSMRRMGKIPINYYYKGENNKNLLIDQKELH</sequence>
<dbReference type="GO" id="GO:0003735">
    <property type="term" value="F:structural constituent of ribosome"/>
    <property type="evidence" value="ECO:0007669"/>
    <property type="project" value="InterPro"/>
</dbReference>
<reference evidence="4" key="1">
    <citation type="submission" date="2018-05" db="EMBL/GenBank/DDBJ databases">
        <authorList>
            <person name="Lanie J.A."/>
            <person name="Ng W.-L."/>
            <person name="Kazmierczak K.M."/>
            <person name="Andrzejewski T.M."/>
            <person name="Davidsen T.M."/>
            <person name="Wayne K.J."/>
            <person name="Tettelin H."/>
            <person name="Glass J.I."/>
            <person name="Rusch D."/>
            <person name="Podicherti R."/>
            <person name="Tsui H.-C.T."/>
            <person name="Winkler M.E."/>
        </authorList>
    </citation>
    <scope>NUCLEOTIDE SEQUENCE</scope>
</reference>
<evidence type="ECO:0000256" key="2">
    <source>
        <dbReference type="ARBA" id="ARBA00023274"/>
    </source>
</evidence>
<feature type="non-terminal residue" evidence="4">
    <location>
        <position position="51"/>
    </location>
</feature>
<dbReference type="GO" id="GO:0006412">
    <property type="term" value="P:translation"/>
    <property type="evidence" value="ECO:0007669"/>
    <property type="project" value="InterPro"/>
</dbReference>
<dbReference type="InterPro" id="IPR020056">
    <property type="entry name" value="Rbsml_bL25/Gln-tRNA_synth_N"/>
</dbReference>
<proteinExistence type="predicted"/>
<organism evidence="4">
    <name type="scientific">marine metagenome</name>
    <dbReference type="NCBI Taxonomy" id="408172"/>
    <lineage>
        <taxon>unclassified sequences</taxon>
        <taxon>metagenomes</taxon>
        <taxon>ecological metagenomes</taxon>
    </lineage>
</organism>
<evidence type="ECO:0000313" key="4">
    <source>
        <dbReference type="EMBL" id="SVB90898.1"/>
    </source>
</evidence>
<name>A0A382HUC5_9ZZZZ</name>